<dbReference type="Gene3D" id="2.40.10.10">
    <property type="entry name" value="Trypsin-like serine proteases"/>
    <property type="match status" value="1"/>
</dbReference>
<dbReference type="PRINTS" id="PR00722">
    <property type="entry name" value="CHYMOTRYPSIN"/>
</dbReference>
<dbReference type="SMART" id="SM00020">
    <property type="entry name" value="Tryp_SPc"/>
    <property type="match status" value="1"/>
</dbReference>
<feature type="signal peptide" evidence="7">
    <location>
        <begin position="1"/>
        <end position="18"/>
    </location>
</feature>
<keyword evidence="4 6" id="KW-0720">Serine protease</keyword>
<dbReference type="PANTHER" id="PTHR24276:SF91">
    <property type="entry name" value="AT26814P-RELATED"/>
    <property type="match status" value="1"/>
</dbReference>
<organism evidence="9 10">
    <name type="scientific">Plutella xylostella</name>
    <name type="common">Diamondback moth</name>
    <name type="synonym">Plutella maculipennis</name>
    <dbReference type="NCBI Taxonomy" id="51655"/>
    <lineage>
        <taxon>Eukaryota</taxon>
        <taxon>Metazoa</taxon>
        <taxon>Ecdysozoa</taxon>
        <taxon>Arthropoda</taxon>
        <taxon>Hexapoda</taxon>
        <taxon>Insecta</taxon>
        <taxon>Pterygota</taxon>
        <taxon>Neoptera</taxon>
        <taxon>Endopterygota</taxon>
        <taxon>Lepidoptera</taxon>
        <taxon>Glossata</taxon>
        <taxon>Ditrysia</taxon>
        <taxon>Yponomeutoidea</taxon>
        <taxon>Plutellidae</taxon>
        <taxon>Plutella</taxon>
    </lineage>
</organism>
<keyword evidence="5" id="KW-1015">Disulfide bond</keyword>
<dbReference type="Proteomes" id="UP000823941">
    <property type="component" value="Chromosome 5"/>
</dbReference>
<evidence type="ECO:0000256" key="7">
    <source>
        <dbReference type="SAM" id="SignalP"/>
    </source>
</evidence>
<sequence>MRSLFLLVLGAIAVSGAAVPRTSQRIVGGSATTIDRYPFGAVVLFLSNGGFFRQHCGGSIINENSVLTAAHCLHRRRNDQFRIRVGSTQASSGGSVHAVNRLISHASFNHNTQDNDLAIMRTTTQINFLPGLVAAGTFAGSNYNVPDGASVWAIGWGAGRPNGPGSEQLRHVEIWTVNQAVCRARYQNIRMTVTDNMLCSGWLDVGGRDQCTGDSGGPLLHDNVVIGVSSWGQGCASAEYPGVNVRVSRYIDWIRTNA</sequence>
<evidence type="ECO:0000256" key="4">
    <source>
        <dbReference type="ARBA" id="ARBA00022825"/>
    </source>
</evidence>
<evidence type="ECO:0000256" key="6">
    <source>
        <dbReference type="RuleBase" id="RU363034"/>
    </source>
</evidence>
<comment type="caution">
    <text evidence="9">The sequence shown here is derived from an EMBL/GenBank/DDBJ whole genome shotgun (WGS) entry which is preliminary data.</text>
</comment>
<dbReference type="CDD" id="cd00190">
    <property type="entry name" value="Tryp_SPc"/>
    <property type="match status" value="1"/>
</dbReference>
<evidence type="ECO:0000259" key="8">
    <source>
        <dbReference type="PROSITE" id="PS50240"/>
    </source>
</evidence>
<evidence type="ECO:0000256" key="3">
    <source>
        <dbReference type="ARBA" id="ARBA00022801"/>
    </source>
</evidence>
<protein>
    <recommendedName>
        <fullName evidence="8">Peptidase S1 domain-containing protein</fullName>
    </recommendedName>
</protein>
<dbReference type="PROSITE" id="PS00135">
    <property type="entry name" value="TRYPSIN_SER"/>
    <property type="match status" value="1"/>
</dbReference>
<keyword evidence="3 6" id="KW-0378">Hydrolase</keyword>
<gene>
    <name evidence="9" type="ORF">JYU34_003227</name>
</gene>
<dbReference type="InterPro" id="IPR033116">
    <property type="entry name" value="TRYPSIN_SER"/>
</dbReference>
<comment type="similarity">
    <text evidence="1">Belongs to the peptidase S1 family.</text>
</comment>
<name>A0ABQ7QZG9_PLUXY</name>
<dbReference type="SUPFAM" id="SSF50494">
    <property type="entry name" value="Trypsin-like serine proteases"/>
    <property type="match status" value="1"/>
</dbReference>
<dbReference type="InterPro" id="IPR043504">
    <property type="entry name" value="Peptidase_S1_PA_chymotrypsin"/>
</dbReference>
<proteinExistence type="inferred from homology"/>
<evidence type="ECO:0000256" key="2">
    <source>
        <dbReference type="ARBA" id="ARBA00022670"/>
    </source>
</evidence>
<dbReference type="InterPro" id="IPR001254">
    <property type="entry name" value="Trypsin_dom"/>
</dbReference>
<dbReference type="PROSITE" id="PS00134">
    <property type="entry name" value="TRYPSIN_HIS"/>
    <property type="match status" value="1"/>
</dbReference>
<evidence type="ECO:0000313" key="9">
    <source>
        <dbReference type="EMBL" id="KAG7310446.1"/>
    </source>
</evidence>
<feature type="domain" description="Peptidase S1" evidence="8">
    <location>
        <begin position="26"/>
        <end position="258"/>
    </location>
</feature>
<dbReference type="Pfam" id="PF00089">
    <property type="entry name" value="Trypsin"/>
    <property type="match status" value="1"/>
</dbReference>
<keyword evidence="7" id="KW-0732">Signal</keyword>
<dbReference type="InterPro" id="IPR018114">
    <property type="entry name" value="TRYPSIN_HIS"/>
</dbReference>
<keyword evidence="2 6" id="KW-0645">Protease</keyword>
<dbReference type="PROSITE" id="PS50240">
    <property type="entry name" value="TRYPSIN_DOM"/>
    <property type="match status" value="1"/>
</dbReference>
<keyword evidence="10" id="KW-1185">Reference proteome</keyword>
<dbReference type="EMBL" id="JAHIBW010000005">
    <property type="protein sequence ID" value="KAG7310446.1"/>
    <property type="molecule type" value="Genomic_DNA"/>
</dbReference>
<dbReference type="InterPro" id="IPR050430">
    <property type="entry name" value="Peptidase_S1"/>
</dbReference>
<dbReference type="PANTHER" id="PTHR24276">
    <property type="entry name" value="POLYSERASE-RELATED"/>
    <property type="match status" value="1"/>
</dbReference>
<feature type="chain" id="PRO_5046302072" description="Peptidase S1 domain-containing protein" evidence="7">
    <location>
        <begin position="19"/>
        <end position="258"/>
    </location>
</feature>
<evidence type="ECO:0000313" key="10">
    <source>
        <dbReference type="Proteomes" id="UP000823941"/>
    </source>
</evidence>
<evidence type="ECO:0000256" key="1">
    <source>
        <dbReference type="ARBA" id="ARBA00007664"/>
    </source>
</evidence>
<dbReference type="InterPro" id="IPR009003">
    <property type="entry name" value="Peptidase_S1_PA"/>
</dbReference>
<accession>A0ABQ7QZG9</accession>
<dbReference type="InterPro" id="IPR001314">
    <property type="entry name" value="Peptidase_S1A"/>
</dbReference>
<evidence type="ECO:0000256" key="5">
    <source>
        <dbReference type="ARBA" id="ARBA00023157"/>
    </source>
</evidence>
<reference evidence="9 10" key="1">
    <citation type="submission" date="2021-06" db="EMBL/GenBank/DDBJ databases">
        <title>A haploid diamondback moth (Plutella xylostella L.) genome assembly resolves 31 chromosomes and identifies a diamide resistance mutation.</title>
        <authorList>
            <person name="Ward C.M."/>
            <person name="Perry K.D."/>
            <person name="Baker G."/>
            <person name="Powis K."/>
            <person name="Heckel D.G."/>
            <person name="Baxter S.W."/>
        </authorList>
    </citation>
    <scope>NUCLEOTIDE SEQUENCE [LARGE SCALE GENOMIC DNA]</scope>
    <source>
        <strain evidence="9 10">LV</strain>
        <tissue evidence="9">Single pupa</tissue>
    </source>
</reference>